<dbReference type="Gene3D" id="3.30.70.270">
    <property type="match status" value="1"/>
</dbReference>
<dbReference type="InterPro" id="IPR050116">
    <property type="entry name" value="DNA_polymerase-Y"/>
</dbReference>
<keyword evidence="5" id="KW-0239">DNA-directed DNA polymerase</keyword>
<dbReference type="PROSITE" id="PS50173">
    <property type="entry name" value="UMUC"/>
    <property type="match status" value="1"/>
</dbReference>
<dbReference type="RefSeq" id="WP_226385424.1">
    <property type="nucleotide sequence ID" value="NZ_JADCKA010000009.1"/>
</dbReference>
<accession>A0ABR9QY18</accession>
<gene>
    <name evidence="7" type="ORF">INF20_05730</name>
</gene>
<dbReference type="SUPFAM" id="SSF56672">
    <property type="entry name" value="DNA/RNA polymerases"/>
    <property type="match status" value="1"/>
</dbReference>
<dbReference type="InterPro" id="IPR036775">
    <property type="entry name" value="DNA_pol_Y-fam_lit_finger_sf"/>
</dbReference>
<protein>
    <submittedName>
        <fullName evidence="7">DNA polymerase IV</fullName>
    </submittedName>
</protein>
<dbReference type="EMBL" id="JADCKA010000009">
    <property type="protein sequence ID" value="MBE5035775.1"/>
    <property type="molecule type" value="Genomic_DNA"/>
</dbReference>
<dbReference type="InterPro" id="IPR022880">
    <property type="entry name" value="DNApol_IV"/>
</dbReference>
<dbReference type="InterPro" id="IPR017961">
    <property type="entry name" value="DNA_pol_Y-fam_little_finger"/>
</dbReference>
<evidence type="ECO:0000256" key="1">
    <source>
        <dbReference type="ARBA" id="ARBA00010945"/>
    </source>
</evidence>
<dbReference type="Proteomes" id="UP001516588">
    <property type="component" value="Unassembled WGS sequence"/>
</dbReference>
<dbReference type="Gene3D" id="3.40.1170.60">
    <property type="match status" value="1"/>
</dbReference>
<dbReference type="Gene3D" id="3.30.1490.100">
    <property type="entry name" value="DNA polymerase, Y-family, little finger domain"/>
    <property type="match status" value="1"/>
</dbReference>
<evidence type="ECO:0000256" key="5">
    <source>
        <dbReference type="ARBA" id="ARBA00022932"/>
    </source>
</evidence>
<organism evidence="7 8">
    <name type="scientific">Gallibacter intestinalis</name>
    <dbReference type="NCBI Taxonomy" id="2779356"/>
    <lineage>
        <taxon>Bacteria</taxon>
        <taxon>Bacillati</taxon>
        <taxon>Bacillota</taxon>
        <taxon>Clostridia</taxon>
        <taxon>Eubacteriales</taxon>
        <taxon>Eubacteriaceae</taxon>
        <taxon>Gallibacter</taxon>
    </lineage>
</organism>
<evidence type="ECO:0000256" key="4">
    <source>
        <dbReference type="ARBA" id="ARBA00022763"/>
    </source>
</evidence>
<dbReference type="InterPro" id="IPR043502">
    <property type="entry name" value="DNA/RNA_pol_sf"/>
</dbReference>
<evidence type="ECO:0000259" key="6">
    <source>
        <dbReference type="PROSITE" id="PS50173"/>
    </source>
</evidence>
<evidence type="ECO:0000256" key="3">
    <source>
        <dbReference type="ARBA" id="ARBA00022695"/>
    </source>
</evidence>
<reference evidence="7 8" key="1">
    <citation type="submission" date="2020-10" db="EMBL/GenBank/DDBJ databases">
        <title>ChiBAC.</title>
        <authorList>
            <person name="Zenner C."/>
            <person name="Hitch T.C.A."/>
            <person name="Clavel T."/>
        </authorList>
    </citation>
    <scope>NUCLEOTIDE SEQUENCE [LARGE SCALE GENOMIC DNA]</scope>
    <source>
        <strain evidence="7 8">DSM 108706</strain>
    </source>
</reference>
<keyword evidence="2" id="KW-0515">Mutator protein</keyword>
<dbReference type="InterPro" id="IPR001126">
    <property type="entry name" value="UmuC"/>
</dbReference>
<keyword evidence="4" id="KW-0227">DNA damage</keyword>
<evidence type="ECO:0000256" key="2">
    <source>
        <dbReference type="ARBA" id="ARBA00022457"/>
    </source>
</evidence>
<dbReference type="PANTHER" id="PTHR11076">
    <property type="entry name" value="DNA REPAIR POLYMERASE UMUC / TRANSFERASE FAMILY MEMBER"/>
    <property type="match status" value="1"/>
</dbReference>
<feature type="domain" description="UmuC" evidence="6">
    <location>
        <begin position="3"/>
        <end position="191"/>
    </location>
</feature>
<keyword evidence="3" id="KW-0548">Nucleotidyltransferase</keyword>
<dbReference type="Pfam" id="PF00817">
    <property type="entry name" value="IMS"/>
    <property type="match status" value="1"/>
</dbReference>
<dbReference type="Gene3D" id="1.10.150.20">
    <property type="entry name" value="5' to 3' exonuclease, C-terminal subdomain"/>
    <property type="match status" value="1"/>
</dbReference>
<dbReference type="SUPFAM" id="SSF100879">
    <property type="entry name" value="Lesion bypass DNA polymerase (Y-family), little finger domain"/>
    <property type="match status" value="1"/>
</dbReference>
<name>A0ABR9QY18_9FIRM</name>
<comment type="similarity">
    <text evidence="1">Belongs to the DNA polymerase type-Y family.</text>
</comment>
<keyword evidence="5" id="KW-0808">Transferase</keyword>
<evidence type="ECO:0000313" key="7">
    <source>
        <dbReference type="EMBL" id="MBE5035775.1"/>
    </source>
</evidence>
<dbReference type="PANTHER" id="PTHR11076:SF35">
    <property type="entry name" value="DNA REPAIR PROTEIN HOMOLOG YOBH"/>
    <property type="match status" value="1"/>
</dbReference>
<dbReference type="InterPro" id="IPR043128">
    <property type="entry name" value="Rev_trsase/Diguanyl_cyclase"/>
</dbReference>
<dbReference type="Pfam" id="PF11799">
    <property type="entry name" value="IMS_C"/>
    <property type="match status" value="1"/>
</dbReference>
<proteinExistence type="inferred from homology"/>
<sequence length="415" mass="46889">MLVFHVDVNSAYLSWTAADLIEKGYGMDIRNMPAVISGNPENRHGIILAKSIAAKKFGIKTGESLFEAKQKCPELKVFAPDYDLYLSCSEAMYEMLYEYTPLIQRYSIDECFCDMTACKKAMGNPIAAAYEIKERIKKELGFTVNIGIGENKLCAKMAGELKKPDLIHTMWKYEIPKKLWPLPARELFMVGRATEKKLQKFNINTIGDIAKASPVWLKTVLKSHGLLIHNYANGVDNEPVTVNEEIQRKGLGNGLTYSYDLLTREEIDTELLALCERVGERLRRYGKVAGLVRVHIRSSNLNGYSHQIKLTGTIETTDEIYVIAKQLIDEMWKGEPVRAMSVSLSDLYGHNQVQLSMFDSKNKERNEKLDKVVDEIRKLFGDGSIFRGRFANTEISPIQGGVNDGDYIMMGGFKQ</sequence>
<comment type="caution">
    <text evidence="7">The sequence shown here is derived from an EMBL/GenBank/DDBJ whole genome shotgun (WGS) entry which is preliminary data.</text>
</comment>
<dbReference type="CDD" id="cd03586">
    <property type="entry name" value="PolY_Pol_IV_kappa"/>
    <property type="match status" value="1"/>
</dbReference>
<keyword evidence="8" id="KW-1185">Reference proteome</keyword>
<evidence type="ECO:0000313" key="8">
    <source>
        <dbReference type="Proteomes" id="UP001516588"/>
    </source>
</evidence>